<proteinExistence type="predicted"/>
<feature type="non-terminal residue" evidence="1">
    <location>
        <position position="123"/>
    </location>
</feature>
<dbReference type="Proteomes" id="UP001186974">
    <property type="component" value="Unassembled WGS sequence"/>
</dbReference>
<keyword evidence="2" id="KW-1185">Reference proteome</keyword>
<evidence type="ECO:0000313" key="1">
    <source>
        <dbReference type="EMBL" id="KAK3063651.1"/>
    </source>
</evidence>
<accession>A0ACC3D8P8</accession>
<name>A0ACC3D8P8_9PEZI</name>
<protein>
    <submittedName>
        <fullName evidence="1">Uncharacterized protein</fullName>
    </submittedName>
</protein>
<sequence length="123" mass="13286">MAFSPNGKLVVSGSHDHTVRVWDAATGSSLYTLEGHSDWVNAVAFSADGKLVASGSDDSTVRLWDTARGMLWDTLKADETVHEVAFSPDGSHLRTDRTDRGILRSSLLLANSPQHFCDSPTEA</sequence>
<comment type="caution">
    <text evidence="1">The sequence shown here is derived from an EMBL/GenBank/DDBJ whole genome shotgun (WGS) entry which is preliminary data.</text>
</comment>
<organism evidence="1 2">
    <name type="scientific">Coniosporium uncinatum</name>
    <dbReference type="NCBI Taxonomy" id="93489"/>
    <lineage>
        <taxon>Eukaryota</taxon>
        <taxon>Fungi</taxon>
        <taxon>Dikarya</taxon>
        <taxon>Ascomycota</taxon>
        <taxon>Pezizomycotina</taxon>
        <taxon>Dothideomycetes</taxon>
        <taxon>Dothideomycetes incertae sedis</taxon>
        <taxon>Coniosporium</taxon>
    </lineage>
</organism>
<evidence type="ECO:0000313" key="2">
    <source>
        <dbReference type="Proteomes" id="UP001186974"/>
    </source>
</evidence>
<gene>
    <name evidence="1" type="ORF">LTS18_013820</name>
</gene>
<dbReference type="EMBL" id="JAWDJW010006766">
    <property type="protein sequence ID" value="KAK3063651.1"/>
    <property type="molecule type" value="Genomic_DNA"/>
</dbReference>
<reference evidence="1" key="1">
    <citation type="submission" date="2024-09" db="EMBL/GenBank/DDBJ databases">
        <title>Black Yeasts Isolated from many extreme environments.</title>
        <authorList>
            <person name="Coleine C."/>
            <person name="Stajich J.E."/>
            <person name="Selbmann L."/>
        </authorList>
    </citation>
    <scope>NUCLEOTIDE SEQUENCE</scope>
    <source>
        <strain evidence="1">CCFEE 5737</strain>
    </source>
</reference>